<protein>
    <recommendedName>
        <fullName evidence="3">Anaphase-promoting complex subunit 1</fullName>
    </recommendedName>
</protein>
<evidence type="ECO:0000313" key="1">
    <source>
        <dbReference type="EMBL" id="KAL1496845.1"/>
    </source>
</evidence>
<accession>A0AB34IF77</accession>
<evidence type="ECO:0000313" key="2">
    <source>
        <dbReference type="Proteomes" id="UP001515480"/>
    </source>
</evidence>
<dbReference type="EMBL" id="JBGBPQ010000028">
    <property type="protein sequence ID" value="KAL1496845.1"/>
    <property type="molecule type" value="Genomic_DNA"/>
</dbReference>
<sequence length="251" mass="25780">MCPVGVDPQQPVAIPASHPLALGTAFLGWAPAPFGGPGGAALVSLGTGQMLAVFRARLSCAKTPADIPAADKVNPLTIGLTGAAWTRILNEYLGSGLLRVSTHSRADLISRLNSLSIVNPQHLQVSTADWQLGEDVSGTPGIPGVPAVPAVAATPAVGRRGQRGYRPPGPAPGQPAIPAVPAVPGQAPLDPALLFLTLTHIFELECEGPTPWMVVCYLAGALGAISTQSERNRPGCILKGKVQASIAENQR</sequence>
<dbReference type="AlphaFoldDB" id="A0AB34IF77"/>
<dbReference type="Proteomes" id="UP001515480">
    <property type="component" value="Unassembled WGS sequence"/>
</dbReference>
<comment type="caution">
    <text evidence="1">The sequence shown here is derived from an EMBL/GenBank/DDBJ whole genome shotgun (WGS) entry which is preliminary data.</text>
</comment>
<organism evidence="1 2">
    <name type="scientific">Prymnesium parvum</name>
    <name type="common">Toxic golden alga</name>
    <dbReference type="NCBI Taxonomy" id="97485"/>
    <lineage>
        <taxon>Eukaryota</taxon>
        <taxon>Haptista</taxon>
        <taxon>Haptophyta</taxon>
        <taxon>Prymnesiophyceae</taxon>
        <taxon>Prymnesiales</taxon>
        <taxon>Prymnesiaceae</taxon>
        <taxon>Prymnesium</taxon>
    </lineage>
</organism>
<reference evidence="1 2" key="1">
    <citation type="journal article" date="2024" name="Science">
        <title>Giant polyketide synthase enzymes in the biosynthesis of giant marine polyether toxins.</title>
        <authorList>
            <person name="Fallon T.R."/>
            <person name="Shende V.V."/>
            <person name="Wierzbicki I.H."/>
            <person name="Pendleton A.L."/>
            <person name="Watervoot N.F."/>
            <person name="Auber R.P."/>
            <person name="Gonzalez D.J."/>
            <person name="Wisecaver J.H."/>
            <person name="Moore B.S."/>
        </authorList>
    </citation>
    <scope>NUCLEOTIDE SEQUENCE [LARGE SCALE GENOMIC DNA]</scope>
    <source>
        <strain evidence="1 2">12B1</strain>
    </source>
</reference>
<proteinExistence type="predicted"/>
<gene>
    <name evidence="1" type="ORF">AB1Y20_014431</name>
</gene>
<keyword evidence="2" id="KW-1185">Reference proteome</keyword>
<name>A0AB34IF77_PRYPA</name>
<evidence type="ECO:0008006" key="3">
    <source>
        <dbReference type="Google" id="ProtNLM"/>
    </source>
</evidence>